<keyword evidence="2" id="KW-1185">Reference proteome</keyword>
<evidence type="ECO:0000313" key="2">
    <source>
        <dbReference type="Proteomes" id="UP000887116"/>
    </source>
</evidence>
<comment type="caution">
    <text evidence="1">The sequence shown here is derived from an EMBL/GenBank/DDBJ whole genome shotgun (WGS) entry which is preliminary data.</text>
</comment>
<evidence type="ECO:0000313" key="1">
    <source>
        <dbReference type="EMBL" id="GFQ68730.1"/>
    </source>
</evidence>
<name>A0A8X6I0P2_TRICU</name>
<reference evidence="1" key="1">
    <citation type="submission" date="2020-07" db="EMBL/GenBank/DDBJ databases">
        <title>Multicomponent nature underlies the extraordinary mechanical properties of spider dragline silk.</title>
        <authorList>
            <person name="Kono N."/>
            <person name="Nakamura H."/>
            <person name="Mori M."/>
            <person name="Yoshida Y."/>
            <person name="Ohtoshi R."/>
            <person name="Malay A.D."/>
            <person name="Moran D.A.P."/>
            <person name="Tomita M."/>
            <person name="Numata K."/>
            <person name="Arakawa K."/>
        </authorList>
    </citation>
    <scope>NUCLEOTIDE SEQUENCE</scope>
</reference>
<proteinExistence type="predicted"/>
<dbReference type="AlphaFoldDB" id="A0A8X6I0P2"/>
<organism evidence="1 2">
    <name type="scientific">Trichonephila clavata</name>
    <name type="common">Joro spider</name>
    <name type="synonym">Nephila clavata</name>
    <dbReference type="NCBI Taxonomy" id="2740835"/>
    <lineage>
        <taxon>Eukaryota</taxon>
        <taxon>Metazoa</taxon>
        <taxon>Ecdysozoa</taxon>
        <taxon>Arthropoda</taxon>
        <taxon>Chelicerata</taxon>
        <taxon>Arachnida</taxon>
        <taxon>Araneae</taxon>
        <taxon>Araneomorphae</taxon>
        <taxon>Entelegynae</taxon>
        <taxon>Araneoidea</taxon>
        <taxon>Nephilidae</taxon>
        <taxon>Trichonephila</taxon>
    </lineage>
</organism>
<protein>
    <submittedName>
        <fullName evidence="1">Uncharacterized protein</fullName>
    </submittedName>
</protein>
<accession>A0A8X6I0P2</accession>
<dbReference type="EMBL" id="BMAO01000715">
    <property type="protein sequence ID" value="GFQ68730.1"/>
    <property type="molecule type" value="Genomic_DNA"/>
</dbReference>
<sequence>MNVILITVSFYLVKRSQTGCCPFDTIIYVGSSYFPTYISNPLNSEHGIKLRLSEDKSGFSNDVVEFLYLSLKLNDSLTNLLQYQNRLLIIIIRKV</sequence>
<gene>
    <name evidence="1" type="ORF">TNCT_286811</name>
</gene>
<dbReference type="Proteomes" id="UP000887116">
    <property type="component" value="Unassembled WGS sequence"/>
</dbReference>